<evidence type="ECO:0000313" key="9">
    <source>
        <dbReference type="EMBL" id="RZF48815.1"/>
    </source>
</evidence>
<dbReference type="SMR" id="A0A482XRN9"/>
<dbReference type="OrthoDB" id="6607982at2759"/>
<evidence type="ECO:0000256" key="6">
    <source>
        <dbReference type="ARBA" id="ARBA00023157"/>
    </source>
</evidence>
<gene>
    <name evidence="9" type="ORF">LSTR_LSTR003195</name>
</gene>
<dbReference type="InterPro" id="IPR009003">
    <property type="entry name" value="Peptidase_S1_PA"/>
</dbReference>
<dbReference type="PANTHER" id="PTHR24276:SF96">
    <property type="entry name" value="PEPTIDASE S1 DOMAIN-CONTAINING PROTEIN"/>
    <property type="match status" value="1"/>
</dbReference>
<evidence type="ECO:0000256" key="5">
    <source>
        <dbReference type="ARBA" id="ARBA00022825"/>
    </source>
</evidence>
<dbReference type="GO" id="GO:0005576">
    <property type="term" value="C:extracellular region"/>
    <property type="evidence" value="ECO:0007669"/>
    <property type="project" value="UniProtKB-SubCell"/>
</dbReference>
<dbReference type="PANTHER" id="PTHR24276">
    <property type="entry name" value="POLYSERASE-RELATED"/>
    <property type="match status" value="1"/>
</dbReference>
<dbReference type="PRINTS" id="PR00722">
    <property type="entry name" value="CHYMOTRYPSIN"/>
</dbReference>
<dbReference type="Proteomes" id="UP000291343">
    <property type="component" value="Unassembled WGS sequence"/>
</dbReference>
<dbReference type="InterPro" id="IPR001254">
    <property type="entry name" value="Trypsin_dom"/>
</dbReference>
<evidence type="ECO:0000259" key="8">
    <source>
        <dbReference type="PROSITE" id="PS50240"/>
    </source>
</evidence>
<feature type="domain" description="Peptidase S1" evidence="8">
    <location>
        <begin position="67"/>
        <end position="303"/>
    </location>
</feature>
<reference evidence="9 10" key="1">
    <citation type="journal article" date="2017" name="Gigascience">
        <title>Genome sequence of the small brown planthopper, Laodelphax striatellus.</title>
        <authorList>
            <person name="Zhu J."/>
            <person name="Jiang F."/>
            <person name="Wang X."/>
            <person name="Yang P."/>
            <person name="Bao Y."/>
            <person name="Zhao W."/>
            <person name="Wang W."/>
            <person name="Lu H."/>
            <person name="Wang Q."/>
            <person name="Cui N."/>
            <person name="Li J."/>
            <person name="Chen X."/>
            <person name="Luo L."/>
            <person name="Yu J."/>
            <person name="Kang L."/>
            <person name="Cui F."/>
        </authorList>
    </citation>
    <scope>NUCLEOTIDE SEQUENCE [LARGE SCALE GENOMIC DNA]</scope>
    <source>
        <strain evidence="9">Lst14</strain>
    </source>
</reference>
<dbReference type="InParanoid" id="A0A482XRN9"/>
<evidence type="ECO:0000256" key="2">
    <source>
        <dbReference type="ARBA" id="ARBA00007664"/>
    </source>
</evidence>
<sequence length="304" mass="33636">MESSVKVINMECRIWKRIVEFNFFTVLLLFASFNSGLGFDSTINDFNSTTNFNRTIEFDTSNIDQFIVGGDKASPGEFPSQAALCMVKESHIELRCASSIISRSHCLTAGHCVHGLDHTPEIFKMIVGITSVKHYDPEKDVYPVIEIFLHPEYENKLPPFCDVAVIKVKGDFASHGSLAPAPLPRGPPETGQMCTATGWGLVNHEKKVISPDLMKVDLAIRDPYECARIYHPQVEVDTVGCVCAGYERKKSICNGDSGGPLICRRGEVHGIASWGHAKCGEGAYPSVFTKVYEHLDFIKACMKQ</sequence>
<dbReference type="SMART" id="SM00020">
    <property type="entry name" value="Tryp_SPc"/>
    <property type="match status" value="1"/>
</dbReference>
<comment type="similarity">
    <text evidence="2">Belongs to the peptidase S1 family.</text>
</comment>
<dbReference type="GO" id="GO:0004252">
    <property type="term" value="F:serine-type endopeptidase activity"/>
    <property type="evidence" value="ECO:0007669"/>
    <property type="project" value="InterPro"/>
</dbReference>
<dbReference type="InterPro" id="IPR050430">
    <property type="entry name" value="Peptidase_S1"/>
</dbReference>
<evidence type="ECO:0000256" key="7">
    <source>
        <dbReference type="RuleBase" id="RU363034"/>
    </source>
</evidence>
<dbReference type="Pfam" id="PF00089">
    <property type="entry name" value="Trypsin"/>
    <property type="match status" value="1"/>
</dbReference>
<keyword evidence="6" id="KW-1015">Disulfide bond</keyword>
<evidence type="ECO:0000256" key="3">
    <source>
        <dbReference type="ARBA" id="ARBA00022670"/>
    </source>
</evidence>
<dbReference type="InterPro" id="IPR001314">
    <property type="entry name" value="Peptidase_S1A"/>
</dbReference>
<proteinExistence type="inferred from homology"/>
<dbReference type="PROSITE" id="PS50240">
    <property type="entry name" value="TRYPSIN_DOM"/>
    <property type="match status" value="1"/>
</dbReference>
<comment type="subcellular location">
    <subcellularLocation>
        <location evidence="1">Secreted</location>
        <location evidence="1">Extracellular space</location>
    </subcellularLocation>
</comment>
<organism evidence="9 10">
    <name type="scientific">Laodelphax striatellus</name>
    <name type="common">Small brown planthopper</name>
    <name type="synonym">Delphax striatella</name>
    <dbReference type="NCBI Taxonomy" id="195883"/>
    <lineage>
        <taxon>Eukaryota</taxon>
        <taxon>Metazoa</taxon>
        <taxon>Ecdysozoa</taxon>
        <taxon>Arthropoda</taxon>
        <taxon>Hexapoda</taxon>
        <taxon>Insecta</taxon>
        <taxon>Pterygota</taxon>
        <taxon>Neoptera</taxon>
        <taxon>Paraneoptera</taxon>
        <taxon>Hemiptera</taxon>
        <taxon>Auchenorrhyncha</taxon>
        <taxon>Fulgoroidea</taxon>
        <taxon>Delphacidae</taxon>
        <taxon>Criomorphinae</taxon>
        <taxon>Laodelphax</taxon>
    </lineage>
</organism>
<dbReference type="FunFam" id="2.40.10.10:FF:000036">
    <property type="entry name" value="Trypsin beta"/>
    <property type="match status" value="1"/>
</dbReference>
<dbReference type="STRING" id="195883.A0A482XRN9"/>
<dbReference type="InterPro" id="IPR043504">
    <property type="entry name" value="Peptidase_S1_PA_chymotrypsin"/>
</dbReference>
<dbReference type="InterPro" id="IPR033116">
    <property type="entry name" value="TRYPSIN_SER"/>
</dbReference>
<dbReference type="PROSITE" id="PS00135">
    <property type="entry name" value="TRYPSIN_SER"/>
    <property type="match status" value="1"/>
</dbReference>
<dbReference type="PROSITE" id="PS00134">
    <property type="entry name" value="TRYPSIN_HIS"/>
    <property type="match status" value="1"/>
</dbReference>
<evidence type="ECO:0000256" key="4">
    <source>
        <dbReference type="ARBA" id="ARBA00022801"/>
    </source>
</evidence>
<dbReference type="AlphaFoldDB" id="A0A482XRN9"/>
<protein>
    <recommendedName>
        <fullName evidence="8">Peptidase S1 domain-containing protein</fullName>
    </recommendedName>
</protein>
<dbReference type="SUPFAM" id="SSF50494">
    <property type="entry name" value="Trypsin-like serine proteases"/>
    <property type="match status" value="1"/>
</dbReference>
<accession>A0A482XRN9</accession>
<name>A0A482XRN9_LAOST</name>
<evidence type="ECO:0000313" key="10">
    <source>
        <dbReference type="Proteomes" id="UP000291343"/>
    </source>
</evidence>
<dbReference type="Gene3D" id="2.40.10.10">
    <property type="entry name" value="Trypsin-like serine proteases"/>
    <property type="match status" value="1"/>
</dbReference>
<keyword evidence="3 7" id="KW-0645">Protease</keyword>
<dbReference type="EMBL" id="QKKF02000897">
    <property type="protein sequence ID" value="RZF48815.1"/>
    <property type="molecule type" value="Genomic_DNA"/>
</dbReference>
<evidence type="ECO:0000256" key="1">
    <source>
        <dbReference type="ARBA" id="ARBA00004239"/>
    </source>
</evidence>
<dbReference type="GO" id="GO:0006508">
    <property type="term" value="P:proteolysis"/>
    <property type="evidence" value="ECO:0007669"/>
    <property type="project" value="UniProtKB-KW"/>
</dbReference>
<keyword evidence="4 7" id="KW-0378">Hydrolase</keyword>
<dbReference type="CDD" id="cd00190">
    <property type="entry name" value="Tryp_SPc"/>
    <property type="match status" value="1"/>
</dbReference>
<keyword evidence="5 7" id="KW-0720">Serine protease</keyword>
<keyword evidence="10" id="KW-1185">Reference proteome</keyword>
<comment type="caution">
    <text evidence="9">The sequence shown here is derived from an EMBL/GenBank/DDBJ whole genome shotgun (WGS) entry which is preliminary data.</text>
</comment>
<dbReference type="InterPro" id="IPR018114">
    <property type="entry name" value="TRYPSIN_HIS"/>
</dbReference>